<dbReference type="GO" id="GO:0031625">
    <property type="term" value="F:ubiquitin protein ligase binding"/>
    <property type="evidence" value="ECO:0007669"/>
    <property type="project" value="TreeGrafter"/>
</dbReference>
<evidence type="ECO:0000256" key="1">
    <source>
        <dbReference type="SAM" id="MobiDB-lite"/>
    </source>
</evidence>
<dbReference type="OrthoDB" id="2238745at2759"/>
<sequence>MNKKNDMRVVLDEAQLYVEETSGSVMVRGEVIVNFTRDTPIQGPIELLFEGIQRYQTWAELVNKDKAGSPIETKLQVTELSLLPPNSKGFMPSGVQRFPFEFPIPSTLPTSVYIPDRLEIFYQLTATLRLSKAKQSEATNTNNWIEWALRNSSKKKYVATSPIRIIRAMESVVSYGLPTSDAHDSTPSLSAVITQIEDDNRSSVEVPTSNGIEAPTEPAGEVNQLPWNRRGLDGYQGSLDEQHDQLAFSLSGRTSGNFNQPIHTLEETQGVRYKLGVDRTAIAIGTSIGIELMIEPTFADARIKSVLLKVSENRKYILRIPSDHAYSTASEYQTKTYNEGAKMVMKWAFGYEVENDEGEMVQNKKNIVRQISKPGDKYIRERSSSSQFLAHFDPPPLGHADNKFFLGNHPDNKPTVYLDNEEDVQENNNIGSSSVALTASKNNDLHDILNLKELDQSVRVGEYFGGRFVMPIPDCTSLLNPSMEYDTINISHWLQLVVAIECNGKEFELRLDSPSRMLDCRVVSVDDAGQTILPPPPSYEPGDGFIVNDWSTGTFWEQRESITSVSNWGSKVLCPCESKKKLALDKNKVFAASGKHHNTKKNKMAIIPTPPNLLPEWGPPPAYNN</sequence>
<reference evidence="3" key="1">
    <citation type="submission" date="2020-12" db="EMBL/GenBank/DDBJ databases">
        <title>Metabolic potential, ecology and presence of endohyphal bacteria is reflected in genomic diversity of Mucoromycotina.</title>
        <authorList>
            <person name="Muszewska A."/>
            <person name="Okrasinska A."/>
            <person name="Steczkiewicz K."/>
            <person name="Drgas O."/>
            <person name="Orlowska M."/>
            <person name="Perlinska-Lenart U."/>
            <person name="Aleksandrzak-Piekarczyk T."/>
            <person name="Szatraj K."/>
            <person name="Zielenkiewicz U."/>
            <person name="Pilsyk S."/>
            <person name="Malc E."/>
            <person name="Mieczkowski P."/>
            <person name="Kruszewska J.S."/>
            <person name="Biernat P."/>
            <person name="Pawlowska J."/>
        </authorList>
    </citation>
    <scope>NUCLEOTIDE SEQUENCE</scope>
    <source>
        <strain evidence="3">WA0000017839</strain>
    </source>
</reference>
<dbReference type="PANTHER" id="PTHR11188:SF17">
    <property type="entry name" value="FI21816P1"/>
    <property type="match status" value="1"/>
</dbReference>
<dbReference type="Proteomes" id="UP000603453">
    <property type="component" value="Unassembled WGS sequence"/>
</dbReference>
<dbReference type="AlphaFoldDB" id="A0A8H7V0R3"/>
<dbReference type="InterPro" id="IPR011021">
    <property type="entry name" value="Arrestin-like_N"/>
</dbReference>
<dbReference type="GO" id="GO:0070086">
    <property type="term" value="P:ubiquitin-dependent endocytosis"/>
    <property type="evidence" value="ECO:0007669"/>
    <property type="project" value="TreeGrafter"/>
</dbReference>
<evidence type="ECO:0000313" key="4">
    <source>
        <dbReference type="Proteomes" id="UP000603453"/>
    </source>
</evidence>
<name>A0A8H7V0R3_9FUNG</name>
<dbReference type="EMBL" id="JAEPRD010000130">
    <property type="protein sequence ID" value="KAG2197334.1"/>
    <property type="molecule type" value="Genomic_DNA"/>
</dbReference>
<feature type="region of interest" description="Disordered" evidence="1">
    <location>
        <begin position="200"/>
        <end position="227"/>
    </location>
</feature>
<feature type="domain" description="Arrestin-like N-terminal" evidence="2">
    <location>
        <begin position="26"/>
        <end position="133"/>
    </location>
</feature>
<dbReference type="GO" id="GO:0005829">
    <property type="term" value="C:cytosol"/>
    <property type="evidence" value="ECO:0007669"/>
    <property type="project" value="TreeGrafter"/>
</dbReference>
<dbReference type="InterPro" id="IPR014752">
    <property type="entry name" value="Arrestin-like_C"/>
</dbReference>
<evidence type="ECO:0000313" key="3">
    <source>
        <dbReference type="EMBL" id="KAG2197334.1"/>
    </source>
</evidence>
<proteinExistence type="predicted"/>
<dbReference type="GO" id="GO:0030674">
    <property type="term" value="F:protein-macromolecule adaptor activity"/>
    <property type="evidence" value="ECO:0007669"/>
    <property type="project" value="TreeGrafter"/>
</dbReference>
<evidence type="ECO:0000259" key="2">
    <source>
        <dbReference type="Pfam" id="PF00339"/>
    </source>
</evidence>
<dbReference type="PANTHER" id="PTHR11188">
    <property type="entry name" value="ARRESTIN DOMAIN CONTAINING PROTEIN"/>
    <property type="match status" value="1"/>
</dbReference>
<comment type="caution">
    <text evidence="3">The sequence shown here is derived from an EMBL/GenBank/DDBJ whole genome shotgun (WGS) entry which is preliminary data.</text>
</comment>
<organism evidence="3 4">
    <name type="scientific">Mucor saturninus</name>
    <dbReference type="NCBI Taxonomy" id="64648"/>
    <lineage>
        <taxon>Eukaryota</taxon>
        <taxon>Fungi</taxon>
        <taxon>Fungi incertae sedis</taxon>
        <taxon>Mucoromycota</taxon>
        <taxon>Mucoromycotina</taxon>
        <taxon>Mucoromycetes</taxon>
        <taxon>Mucorales</taxon>
        <taxon>Mucorineae</taxon>
        <taxon>Mucoraceae</taxon>
        <taxon>Mucor</taxon>
    </lineage>
</organism>
<dbReference type="Gene3D" id="2.60.40.640">
    <property type="match status" value="1"/>
</dbReference>
<accession>A0A8H7V0R3</accession>
<dbReference type="InterPro" id="IPR050357">
    <property type="entry name" value="Arrestin_domain-protein"/>
</dbReference>
<gene>
    <name evidence="3" type="ORF">INT47_012764</name>
</gene>
<dbReference type="Pfam" id="PF00339">
    <property type="entry name" value="Arrestin_N"/>
    <property type="match status" value="1"/>
</dbReference>
<protein>
    <recommendedName>
        <fullName evidence="2">Arrestin-like N-terminal domain-containing protein</fullName>
    </recommendedName>
</protein>
<dbReference type="GO" id="GO:0005886">
    <property type="term" value="C:plasma membrane"/>
    <property type="evidence" value="ECO:0007669"/>
    <property type="project" value="TreeGrafter"/>
</dbReference>
<keyword evidence="4" id="KW-1185">Reference proteome</keyword>